<dbReference type="Gene3D" id="3.90.550.10">
    <property type="entry name" value="Spore Coat Polysaccharide Biosynthesis Protein SpsA, Chain A"/>
    <property type="match status" value="1"/>
</dbReference>
<dbReference type="InterPro" id="IPR029044">
    <property type="entry name" value="Nucleotide-diphossugar_trans"/>
</dbReference>
<dbReference type="Pfam" id="PF00535">
    <property type="entry name" value="Glycos_transf_2"/>
    <property type="match status" value="1"/>
</dbReference>
<dbReference type="RefSeq" id="WP_090336006.1">
    <property type="nucleotide sequence ID" value="NZ_FNXY01000004.1"/>
</dbReference>
<reference evidence="2 3" key="1">
    <citation type="submission" date="2016-10" db="EMBL/GenBank/DDBJ databases">
        <authorList>
            <person name="de Groot N.N."/>
        </authorList>
    </citation>
    <scope>NUCLEOTIDE SEQUENCE [LARGE SCALE GENOMIC DNA]</scope>
    <source>
        <strain evidence="2 3">DSM 19938</strain>
    </source>
</reference>
<dbReference type="GO" id="GO:0016740">
    <property type="term" value="F:transferase activity"/>
    <property type="evidence" value="ECO:0007669"/>
    <property type="project" value="UniProtKB-KW"/>
</dbReference>
<proteinExistence type="predicted"/>
<organism evidence="2 3">
    <name type="scientific">Dyadobacter koreensis</name>
    <dbReference type="NCBI Taxonomy" id="408657"/>
    <lineage>
        <taxon>Bacteria</taxon>
        <taxon>Pseudomonadati</taxon>
        <taxon>Bacteroidota</taxon>
        <taxon>Cytophagia</taxon>
        <taxon>Cytophagales</taxon>
        <taxon>Spirosomataceae</taxon>
        <taxon>Dyadobacter</taxon>
    </lineage>
</organism>
<dbReference type="SUPFAM" id="SSF53448">
    <property type="entry name" value="Nucleotide-diphospho-sugar transferases"/>
    <property type="match status" value="1"/>
</dbReference>
<protein>
    <submittedName>
        <fullName evidence="2">Glycosyltransferase involved in cell wall bisynthesis</fullName>
    </submittedName>
</protein>
<dbReference type="InterPro" id="IPR001173">
    <property type="entry name" value="Glyco_trans_2-like"/>
</dbReference>
<gene>
    <name evidence="2" type="ORF">SAMN04487995_2939</name>
</gene>
<dbReference type="EMBL" id="FNXY01000004">
    <property type="protein sequence ID" value="SEI99613.1"/>
    <property type="molecule type" value="Genomic_DNA"/>
</dbReference>
<keyword evidence="2" id="KW-0808">Transferase</keyword>
<dbReference type="Proteomes" id="UP000199532">
    <property type="component" value="Unassembled WGS sequence"/>
</dbReference>
<evidence type="ECO:0000259" key="1">
    <source>
        <dbReference type="Pfam" id="PF00535"/>
    </source>
</evidence>
<dbReference type="STRING" id="408657.SAMN04487995_2939"/>
<evidence type="ECO:0000313" key="2">
    <source>
        <dbReference type="EMBL" id="SEI99613.1"/>
    </source>
</evidence>
<name>A0A1H6V4V5_9BACT</name>
<dbReference type="AlphaFoldDB" id="A0A1H6V4V5"/>
<feature type="domain" description="Glycosyltransferase 2-like" evidence="1">
    <location>
        <begin position="12"/>
        <end position="147"/>
    </location>
</feature>
<accession>A0A1H6V4V5</accession>
<keyword evidence="3" id="KW-1185">Reference proteome</keyword>
<evidence type="ECO:0000313" key="3">
    <source>
        <dbReference type="Proteomes" id="UP000199532"/>
    </source>
</evidence>
<dbReference type="CDD" id="cd00761">
    <property type="entry name" value="Glyco_tranf_GTA_type"/>
    <property type="match status" value="1"/>
</dbReference>
<dbReference type="OrthoDB" id="744361at2"/>
<sequence>MNEPYIFPNITLLVTHYNRSSSLERLLISFEKLNCKFSEVVVSDDGSQSSHLDYLKSIQHKYNFSLITTPVNKGLGNNINKGQDAVSSPFTLYVQEDFVPKSTFPDSLQKAVEILEQRPEIDMARFYAYFKYPFLKPLRDGFSEILFSLLLPGYRKFYVYSDHPHLRKTTFLEKFGRYHEGVKGDVTEYDMMMSFLKKKGKAIFYDDINGLFDQVNSSEEPSTMKRNFLRENNNFLMVAARNIYRHLKFNFDYLFS</sequence>